<feature type="signal peptide" evidence="1">
    <location>
        <begin position="1"/>
        <end position="21"/>
    </location>
</feature>
<dbReference type="AlphaFoldDB" id="A0A2K1Q3J3"/>
<organism evidence="2 3">
    <name type="scientific">Solilutibacter silvestris</name>
    <dbReference type="NCBI Taxonomy" id="1645665"/>
    <lineage>
        <taxon>Bacteria</taxon>
        <taxon>Pseudomonadati</taxon>
        <taxon>Pseudomonadota</taxon>
        <taxon>Gammaproteobacteria</taxon>
        <taxon>Lysobacterales</taxon>
        <taxon>Lysobacteraceae</taxon>
        <taxon>Solilutibacter</taxon>
    </lineage>
</organism>
<dbReference type="Pfam" id="PF01244">
    <property type="entry name" value="Peptidase_M19"/>
    <property type="match status" value="1"/>
</dbReference>
<feature type="chain" id="PRO_5014426132" evidence="1">
    <location>
        <begin position="22"/>
        <end position="399"/>
    </location>
</feature>
<dbReference type="EMBL" id="NPZB01000001">
    <property type="protein sequence ID" value="PNS09609.1"/>
    <property type="molecule type" value="Genomic_DNA"/>
</dbReference>
<dbReference type="RefSeq" id="WP_103074639.1">
    <property type="nucleotide sequence ID" value="NZ_NPZB01000001.1"/>
</dbReference>
<name>A0A2K1Q3J3_9GAMM</name>
<sequence length="399" mass="43464">MKPLRSLLALTLAALSGLATAQSTPAARKLAHDSIIVDTHIDGPEMLQDGWRDLGQRTDREFDWVKAQQGGLKIAFMSIYTSAKQDADNTAYQVANTMIDSIEALVQRHPNKFALLRSPRDVTRLGKPGIVLLPLGMENGAPIGGDLRKLQFFFDRGVRYITLAHSAANRIADSSYGVERKWHGLSPFGRDVVKEMNRLGIMVDVSHLSDESALEAIKLSSVPVVATHSGMRHFTPGFERNASDEVAKAIAAKGGVVQITFGTGFVNPKAASDMQDSFRAREDLRLRNLAAKAAGKPIEDESEFSARWEREHPTPKTDISAVIDQVVYAVKLVGIDHVGIGSDFDGVDGKLPTQLQSVADYPNLIAGLQAHDIKDGDIRKILGGNLLRVWTAVENGAKR</sequence>
<dbReference type="OrthoDB" id="9804920at2"/>
<dbReference type="GO" id="GO:0070573">
    <property type="term" value="F:metallodipeptidase activity"/>
    <property type="evidence" value="ECO:0007669"/>
    <property type="project" value="InterPro"/>
</dbReference>
<dbReference type="Gene3D" id="3.20.20.140">
    <property type="entry name" value="Metal-dependent hydrolases"/>
    <property type="match status" value="1"/>
</dbReference>
<comment type="caution">
    <text evidence="2">The sequence shown here is derived from an EMBL/GenBank/DDBJ whole genome shotgun (WGS) entry which is preliminary data.</text>
</comment>
<evidence type="ECO:0000313" key="3">
    <source>
        <dbReference type="Proteomes" id="UP000236220"/>
    </source>
</evidence>
<dbReference type="InterPro" id="IPR032466">
    <property type="entry name" value="Metal_Hydrolase"/>
</dbReference>
<dbReference type="InterPro" id="IPR008257">
    <property type="entry name" value="Pept_M19"/>
</dbReference>
<dbReference type="PROSITE" id="PS51365">
    <property type="entry name" value="RENAL_DIPEPTIDASE_2"/>
    <property type="match status" value="1"/>
</dbReference>
<dbReference type="PANTHER" id="PTHR10443">
    <property type="entry name" value="MICROSOMAL DIPEPTIDASE"/>
    <property type="match status" value="1"/>
</dbReference>
<keyword evidence="1" id="KW-0732">Signal</keyword>
<dbReference type="CDD" id="cd01301">
    <property type="entry name" value="rDP_like"/>
    <property type="match status" value="1"/>
</dbReference>
<dbReference type="SUPFAM" id="SSF51556">
    <property type="entry name" value="Metallo-dependent hydrolases"/>
    <property type="match status" value="1"/>
</dbReference>
<dbReference type="PANTHER" id="PTHR10443:SF12">
    <property type="entry name" value="DIPEPTIDASE"/>
    <property type="match status" value="1"/>
</dbReference>
<keyword evidence="3" id="KW-1185">Reference proteome</keyword>
<dbReference type="GO" id="GO:0006508">
    <property type="term" value="P:proteolysis"/>
    <property type="evidence" value="ECO:0007669"/>
    <property type="project" value="InterPro"/>
</dbReference>
<dbReference type="Proteomes" id="UP000236220">
    <property type="component" value="Unassembled WGS sequence"/>
</dbReference>
<gene>
    <name evidence="2" type="ORF">Lysil_1238</name>
</gene>
<reference evidence="2 3" key="1">
    <citation type="submission" date="2017-08" db="EMBL/GenBank/DDBJ databases">
        <title>Lysobacter sylvestris genome.</title>
        <authorList>
            <person name="Zhang D.-C."/>
            <person name="Albuquerque L."/>
            <person name="Franca L."/>
            <person name="Froufe H.J.C."/>
            <person name="Barroso C."/>
            <person name="Egas C."/>
            <person name="Da Costa M."/>
            <person name="Margesin R."/>
        </authorList>
    </citation>
    <scope>NUCLEOTIDE SEQUENCE [LARGE SCALE GENOMIC DNA]</scope>
    <source>
        <strain evidence="2 3">AM20-91</strain>
    </source>
</reference>
<accession>A0A2K1Q3J3</accession>
<evidence type="ECO:0000256" key="1">
    <source>
        <dbReference type="SAM" id="SignalP"/>
    </source>
</evidence>
<evidence type="ECO:0000313" key="2">
    <source>
        <dbReference type="EMBL" id="PNS09609.1"/>
    </source>
</evidence>
<protein>
    <submittedName>
        <fullName evidence="2">Zn-dependent dipeptidase microsomal dipeptidase-like protein</fullName>
    </submittedName>
</protein>
<proteinExistence type="predicted"/>